<feature type="region of interest" description="Disordered" evidence="6">
    <location>
        <begin position="1"/>
        <end position="66"/>
    </location>
</feature>
<feature type="transmembrane region" description="Helical" evidence="7">
    <location>
        <begin position="240"/>
        <end position="260"/>
    </location>
</feature>
<feature type="transmembrane region" description="Helical" evidence="7">
    <location>
        <begin position="126"/>
        <end position="144"/>
    </location>
</feature>
<gene>
    <name evidence="9" type="ORF">Slin15195_G099420</name>
</gene>
<feature type="transmembrane region" description="Helical" evidence="7">
    <location>
        <begin position="210"/>
        <end position="234"/>
    </location>
</feature>
<evidence type="ECO:0000256" key="4">
    <source>
        <dbReference type="ARBA" id="ARBA00022989"/>
    </source>
</evidence>
<dbReference type="Gene3D" id="1.20.1250.20">
    <property type="entry name" value="MFS general substrate transporter like domains"/>
    <property type="match status" value="1"/>
</dbReference>
<dbReference type="PANTHER" id="PTHR23502">
    <property type="entry name" value="MAJOR FACILITATOR SUPERFAMILY"/>
    <property type="match status" value="1"/>
</dbReference>
<dbReference type="InterPro" id="IPR036259">
    <property type="entry name" value="MFS_trans_sf"/>
</dbReference>
<evidence type="ECO:0000256" key="5">
    <source>
        <dbReference type="ARBA" id="ARBA00023136"/>
    </source>
</evidence>
<feature type="transmembrane region" description="Helical" evidence="7">
    <location>
        <begin position="488"/>
        <end position="506"/>
    </location>
</feature>
<feature type="transmembrane region" description="Helical" evidence="7">
    <location>
        <begin position="151"/>
        <end position="169"/>
    </location>
</feature>
<feature type="domain" description="Major facilitator superfamily (MFS) profile" evidence="8">
    <location>
        <begin position="86"/>
        <end position="537"/>
    </location>
</feature>
<dbReference type="AlphaFoldDB" id="A0A9Q9B318"/>
<dbReference type="CDD" id="cd17323">
    <property type="entry name" value="MFS_Tpo1_MDR_like"/>
    <property type="match status" value="1"/>
</dbReference>
<organism evidence="9 10">
    <name type="scientific">Septoria linicola</name>
    <dbReference type="NCBI Taxonomy" id="215465"/>
    <lineage>
        <taxon>Eukaryota</taxon>
        <taxon>Fungi</taxon>
        <taxon>Dikarya</taxon>
        <taxon>Ascomycota</taxon>
        <taxon>Pezizomycotina</taxon>
        <taxon>Dothideomycetes</taxon>
        <taxon>Dothideomycetidae</taxon>
        <taxon>Mycosphaerellales</taxon>
        <taxon>Mycosphaerellaceae</taxon>
        <taxon>Septoria</taxon>
    </lineage>
</organism>
<keyword evidence="3 7" id="KW-0812">Transmembrane</keyword>
<feature type="compositionally biased region" description="Polar residues" evidence="6">
    <location>
        <begin position="1"/>
        <end position="11"/>
    </location>
</feature>
<evidence type="ECO:0000256" key="2">
    <source>
        <dbReference type="ARBA" id="ARBA00022448"/>
    </source>
</evidence>
<feature type="transmembrane region" description="Helical" evidence="7">
    <location>
        <begin position="366"/>
        <end position="387"/>
    </location>
</feature>
<comment type="subcellular location">
    <subcellularLocation>
        <location evidence="1">Membrane</location>
        <topology evidence="1">Multi-pass membrane protein</topology>
    </subcellularLocation>
</comment>
<dbReference type="GO" id="GO:0005886">
    <property type="term" value="C:plasma membrane"/>
    <property type="evidence" value="ECO:0007669"/>
    <property type="project" value="TreeGrafter"/>
</dbReference>
<feature type="compositionally biased region" description="Basic and acidic residues" evidence="6">
    <location>
        <begin position="12"/>
        <end position="66"/>
    </location>
</feature>
<reference evidence="9" key="1">
    <citation type="submission" date="2022-06" db="EMBL/GenBank/DDBJ databases">
        <title>Complete genome sequences of two strains of the flax pathogen Septoria linicola.</title>
        <authorList>
            <person name="Lapalu N."/>
            <person name="Simon A."/>
            <person name="Demenou B."/>
            <person name="Paumier D."/>
            <person name="Guillot M.-P."/>
            <person name="Gout L."/>
            <person name="Valade R."/>
        </authorList>
    </citation>
    <scope>NUCLEOTIDE SEQUENCE</scope>
    <source>
        <strain evidence="9">SE15195</strain>
    </source>
</reference>
<accession>A0A9Q9B318</accession>
<dbReference type="InterPro" id="IPR020846">
    <property type="entry name" value="MFS_dom"/>
</dbReference>
<dbReference type="PROSITE" id="PS50850">
    <property type="entry name" value="MFS"/>
    <property type="match status" value="1"/>
</dbReference>
<feature type="transmembrane region" description="Helical" evidence="7">
    <location>
        <begin position="85"/>
        <end position="106"/>
    </location>
</feature>
<dbReference type="PANTHER" id="PTHR23502:SF51">
    <property type="entry name" value="QUINIDINE RESISTANCE PROTEIN 1-RELATED"/>
    <property type="match status" value="1"/>
</dbReference>
<evidence type="ECO:0000313" key="10">
    <source>
        <dbReference type="Proteomes" id="UP001056384"/>
    </source>
</evidence>
<keyword evidence="10" id="KW-1185">Reference proteome</keyword>
<feature type="transmembrane region" description="Helical" evidence="7">
    <location>
        <begin position="175"/>
        <end position="198"/>
    </location>
</feature>
<evidence type="ECO:0000256" key="7">
    <source>
        <dbReference type="SAM" id="Phobius"/>
    </source>
</evidence>
<protein>
    <submittedName>
        <fullName evidence="9">Major facilitator superfamily, MFS transporter superfamily</fullName>
    </submittedName>
</protein>
<dbReference type="Proteomes" id="UP001056384">
    <property type="component" value="Chromosome 8"/>
</dbReference>
<feature type="transmembrane region" description="Helical" evidence="7">
    <location>
        <begin position="422"/>
        <end position="440"/>
    </location>
</feature>
<dbReference type="FunFam" id="1.20.1720.10:FF:000009">
    <property type="entry name" value="MFS multidrug transporter"/>
    <property type="match status" value="1"/>
</dbReference>
<evidence type="ECO:0000313" key="9">
    <source>
        <dbReference type="EMBL" id="USW56623.1"/>
    </source>
</evidence>
<keyword evidence="5 7" id="KW-0472">Membrane</keyword>
<evidence type="ECO:0000256" key="3">
    <source>
        <dbReference type="ARBA" id="ARBA00022692"/>
    </source>
</evidence>
<dbReference type="EMBL" id="CP099425">
    <property type="protein sequence ID" value="USW56623.1"/>
    <property type="molecule type" value="Genomic_DNA"/>
</dbReference>
<feature type="transmembrane region" description="Helical" evidence="7">
    <location>
        <begin position="512"/>
        <end position="533"/>
    </location>
</feature>
<feature type="transmembrane region" description="Helical" evidence="7">
    <location>
        <begin position="452"/>
        <end position="476"/>
    </location>
</feature>
<feature type="transmembrane region" description="Helical" evidence="7">
    <location>
        <begin position="327"/>
        <end position="346"/>
    </location>
</feature>
<dbReference type="GO" id="GO:0022857">
    <property type="term" value="F:transmembrane transporter activity"/>
    <property type="evidence" value="ECO:0007669"/>
    <property type="project" value="InterPro"/>
</dbReference>
<dbReference type="Pfam" id="PF07690">
    <property type="entry name" value="MFS_1"/>
    <property type="match status" value="1"/>
</dbReference>
<evidence type="ECO:0000259" key="8">
    <source>
        <dbReference type="PROSITE" id="PS50850"/>
    </source>
</evidence>
<dbReference type="SUPFAM" id="SSF103473">
    <property type="entry name" value="MFS general substrate transporter"/>
    <property type="match status" value="1"/>
</dbReference>
<proteinExistence type="predicted"/>
<evidence type="ECO:0000256" key="1">
    <source>
        <dbReference type="ARBA" id="ARBA00004141"/>
    </source>
</evidence>
<keyword evidence="4 7" id="KW-1133">Transmembrane helix</keyword>
<name>A0A9Q9B318_9PEZI</name>
<keyword evidence="2" id="KW-0813">Transport</keyword>
<evidence type="ECO:0000256" key="6">
    <source>
        <dbReference type="SAM" id="MobiDB-lite"/>
    </source>
</evidence>
<dbReference type="InterPro" id="IPR011701">
    <property type="entry name" value="MFS"/>
</dbReference>
<dbReference type="Gene3D" id="1.20.1720.10">
    <property type="entry name" value="Multidrug resistance protein D"/>
    <property type="match status" value="1"/>
</dbReference>
<sequence length="558" mass="60969">MSRPSSISGSEKQLEDALKPAEDTSAHHQSGRNESRFTDDALEPKTESMRNSEEDKTTTEQSDVEKLDPHAKVDYSIFTTGQKRAIVVAGSLAGWFSPMTGSIYFPALTTIANDLNVTSSKINITVTTYLIIQGLAPMMIAGFSDKAGRRPAYIICFTIYIIANLALGLQNSYVALLILRMLQSAGSSGTIALANGLVGDCITSAERGQYIAWASLGSILGPTLSPIIGGLLVQYLDWHWIFWFLLILSGACFVPLFLFLPETCRNIVGDGSVPPPWSSWNLTDSIRFKHRAKRGIKVDEEKLAELRKNYKLTVPNPMSTLVAMTDLETALILLATGLAMACFYALSTGISDLFSKNYGFDELHVSFMFLPIGGGSIIAAFTTGRMVDWNYRRHAKRLNYPVIKNRDMDLSNFPIELARVQIGLPILVGAALAVIGYGWMMDHKISLAGPIIMLFILGYCLIAGFQVLNVLMLDIYPGQPATATAANNVFRCLLGAAASAAITPMSNAIGNGWAYTILAILVLLSLLGLLASVRYGMGWRRAKKEKAERRKQAKDGQR</sequence>